<gene>
    <name evidence="1" type="ORF">RRG08_021484</name>
</gene>
<organism evidence="1 2">
    <name type="scientific">Elysia crispata</name>
    <name type="common">lettuce slug</name>
    <dbReference type="NCBI Taxonomy" id="231223"/>
    <lineage>
        <taxon>Eukaryota</taxon>
        <taxon>Metazoa</taxon>
        <taxon>Spiralia</taxon>
        <taxon>Lophotrochozoa</taxon>
        <taxon>Mollusca</taxon>
        <taxon>Gastropoda</taxon>
        <taxon>Heterobranchia</taxon>
        <taxon>Euthyneura</taxon>
        <taxon>Panpulmonata</taxon>
        <taxon>Sacoglossa</taxon>
        <taxon>Placobranchoidea</taxon>
        <taxon>Plakobranchidae</taxon>
        <taxon>Elysia</taxon>
    </lineage>
</organism>
<protein>
    <submittedName>
        <fullName evidence="1">Uncharacterized protein</fullName>
    </submittedName>
</protein>
<keyword evidence="2" id="KW-1185">Reference proteome</keyword>
<dbReference type="Proteomes" id="UP001283361">
    <property type="component" value="Unassembled WGS sequence"/>
</dbReference>
<dbReference type="AlphaFoldDB" id="A0AAE1BDD5"/>
<comment type="caution">
    <text evidence="1">The sequence shown here is derived from an EMBL/GenBank/DDBJ whole genome shotgun (WGS) entry which is preliminary data.</text>
</comment>
<sequence length="96" mass="10658">MAEAMPCILDTLLSSGDNVSSHRNSRLPAAGVRVFPNGQQEVSEPRAILFSRYFSVSVRPMSLIEVNSGRGQIIRKPVDSWRGQGDEQVNIKFKVQ</sequence>
<evidence type="ECO:0000313" key="1">
    <source>
        <dbReference type="EMBL" id="KAK3803286.1"/>
    </source>
</evidence>
<name>A0AAE1BDD5_9GAST</name>
<proteinExistence type="predicted"/>
<evidence type="ECO:0000313" key="2">
    <source>
        <dbReference type="Proteomes" id="UP001283361"/>
    </source>
</evidence>
<reference evidence="1" key="1">
    <citation type="journal article" date="2023" name="G3 (Bethesda)">
        <title>A reference genome for the long-term kleptoplast-retaining sea slug Elysia crispata morphotype clarki.</title>
        <authorList>
            <person name="Eastman K.E."/>
            <person name="Pendleton A.L."/>
            <person name="Shaikh M.A."/>
            <person name="Suttiyut T."/>
            <person name="Ogas R."/>
            <person name="Tomko P."/>
            <person name="Gavelis G."/>
            <person name="Widhalm J.R."/>
            <person name="Wisecaver J.H."/>
        </authorList>
    </citation>
    <scope>NUCLEOTIDE SEQUENCE</scope>
    <source>
        <strain evidence="1">ECLA1</strain>
    </source>
</reference>
<accession>A0AAE1BDD5</accession>
<dbReference type="EMBL" id="JAWDGP010000167">
    <property type="protein sequence ID" value="KAK3803286.1"/>
    <property type="molecule type" value="Genomic_DNA"/>
</dbReference>